<evidence type="ECO:0000256" key="1">
    <source>
        <dbReference type="ARBA" id="ARBA00004496"/>
    </source>
</evidence>
<dbReference type="PROSITE" id="PS00369">
    <property type="entry name" value="PTS_HPR_HIS"/>
    <property type="match status" value="1"/>
</dbReference>
<evidence type="ECO:0000259" key="4">
    <source>
        <dbReference type="PROSITE" id="PS51350"/>
    </source>
</evidence>
<dbReference type="GO" id="GO:0009401">
    <property type="term" value="P:phosphoenolpyruvate-dependent sugar phosphotransferase system"/>
    <property type="evidence" value="ECO:0007669"/>
    <property type="project" value="UniProtKB-KW"/>
</dbReference>
<dbReference type="PANTHER" id="PTHR33705:SF2">
    <property type="entry name" value="PHOSPHOCARRIER PROTEIN NPR"/>
    <property type="match status" value="1"/>
</dbReference>
<reference evidence="5" key="1">
    <citation type="journal article" date="2020" name="mSystems">
        <title>Genome- and Community-Level Interaction Insights into Carbon Utilization and Element Cycling Functions of Hydrothermarchaeota in Hydrothermal Sediment.</title>
        <authorList>
            <person name="Zhou Z."/>
            <person name="Liu Y."/>
            <person name="Xu W."/>
            <person name="Pan J."/>
            <person name="Luo Z.H."/>
            <person name="Li M."/>
        </authorList>
    </citation>
    <scope>NUCLEOTIDE SEQUENCE [LARGE SCALE GENOMIC DNA]</scope>
    <source>
        <strain evidence="5">SpSt-488</strain>
    </source>
</reference>
<dbReference type="InterPro" id="IPR050399">
    <property type="entry name" value="HPr"/>
</dbReference>
<dbReference type="EMBL" id="DSUT01000136">
    <property type="protein sequence ID" value="HGK28574.1"/>
    <property type="molecule type" value="Genomic_DNA"/>
</dbReference>
<name>A0A7C4GAH9_UNCW3</name>
<accession>A0A7C4GAH9</accession>
<dbReference type="NCBIfam" id="TIGR01003">
    <property type="entry name" value="PTS_HPr_family"/>
    <property type="match status" value="1"/>
</dbReference>
<dbReference type="InterPro" id="IPR002114">
    <property type="entry name" value="PTS_HPr_Ser_P_site"/>
</dbReference>
<proteinExistence type="predicted"/>
<organism evidence="5">
    <name type="scientific">candidate division WOR-3 bacterium</name>
    <dbReference type="NCBI Taxonomy" id="2052148"/>
    <lineage>
        <taxon>Bacteria</taxon>
        <taxon>Bacteria division WOR-3</taxon>
    </lineage>
</organism>
<protein>
    <submittedName>
        <fullName evidence="5">HPr family phosphocarrier protein</fullName>
    </submittedName>
</protein>
<dbReference type="InterPro" id="IPR035895">
    <property type="entry name" value="HPr-like_sf"/>
</dbReference>
<dbReference type="PRINTS" id="PR00107">
    <property type="entry name" value="PHOSPHOCPHPR"/>
</dbReference>
<evidence type="ECO:0000313" key="5">
    <source>
        <dbReference type="EMBL" id="HGK28574.1"/>
    </source>
</evidence>
<evidence type="ECO:0000256" key="3">
    <source>
        <dbReference type="ARBA" id="ARBA00022683"/>
    </source>
</evidence>
<comment type="caution">
    <text evidence="5">The sequence shown here is derived from an EMBL/GenBank/DDBJ whole genome shotgun (WGS) entry which is preliminary data.</text>
</comment>
<dbReference type="CDD" id="cd00367">
    <property type="entry name" value="PTS-HPr_like"/>
    <property type="match status" value="1"/>
</dbReference>
<gene>
    <name evidence="5" type="ORF">ENS41_06420</name>
</gene>
<dbReference type="AlphaFoldDB" id="A0A7C4GAH9"/>
<keyword evidence="2" id="KW-0963">Cytoplasm</keyword>
<dbReference type="Pfam" id="PF00381">
    <property type="entry name" value="PTS-HPr"/>
    <property type="match status" value="1"/>
</dbReference>
<keyword evidence="3" id="KW-0598">Phosphotransferase system</keyword>
<sequence>MLRGKVKVGGPVGLHARPAAELVRAAEKFRCKVRLAKDGIWVNGKSILAILSLAAEMGSEVILEVDGPDEAQAFEILRNKLEHHESQG</sequence>
<dbReference type="PROSITE" id="PS51350">
    <property type="entry name" value="PTS_HPR_DOM"/>
    <property type="match status" value="1"/>
</dbReference>
<feature type="domain" description="HPr" evidence="4">
    <location>
        <begin position="1"/>
        <end position="88"/>
    </location>
</feature>
<comment type="subcellular location">
    <subcellularLocation>
        <location evidence="1">Cytoplasm</location>
    </subcellularLocation>
</comment>
<evidence type="ECO:0000256" key="2">
    <source>
        <dbReference type="ARBA" id="ARBA00022490"/>
    </source>
</evidence>
<dbReference type="InterPro" id="IPR000032">
    <property type="entry name" value="HPr-like"/>
</dbReference>
<dbReference type="SUPFAM" id="SSF55594">
    <property type="entry name" value="HPr-like"/>
    <property type="match status" value="1"/>
</dbReference>
<dbReference type="PANTHER" id="PTHR33705">
    <property type="entry name" value="PHOSPHOCARRIER PROTEIN HPR"/>
    <property type="match status" value="1"/>
</dbReference>
<dbReference type="GO" id="GO:0005737">
    <property type="term" value="C:cytoplasm"/>
    <property type="evidence" value="ECO:0007669"/>
    <property type="project" value="UniProtKB-SubCell"/>
</dbReference>
<dbReference type="InterPro" id="IPR001020">
    <property type="entry name" value="PTS_HPr_His_P_site"/>
</dbReference>
<dbReference type="PROSITE" id="PS00589">
    <property type="entry name" value="PTS_HPR_SER"/>
    <property type="match status" value="1"/>
</dbReference>
<dbReference type="Gene3D" id="3.30.1340.10">
    <property type="entry name" value="HPr-like"/>
    <property type="match status" value="1"/>
</dbReference>